<evidence type="ECO:0000256" key="1">
    <source>
        <dbReference type="SAM" id="MobiDB-lite"/>
    </source>
</evidence>
<name>A0A0C2XJ14_AMAMK</name>
<feature type="region of interest" description="Disordered" evidence="1">
    <location>
        <begin position="1"/>
        <end position="55"/>
    </location>
</feature>
<dbReference type="InParanoid" id="A0A0C2XJ14"/>
<protein>
    <submittedName>
        <fullName evidence="2">Uncharacterized protein</fullName>
    </submittedName>
</protein>
<accession>A0A0C2XJ14</accession>
<dbReference type="Proteomes" id="UP000054549">
    <property type="component" value="Unassembled WGS sequence"/>
</dbReference>
<feature type="compositionally biased region" description="Polar residues" evidence="1">
    <location>
        <begin position="44"/>
        <end position="53"/>
    </location>
</feature>
<evidence type="ECO:0000313" key="2">
    <source>
        <dbReference type="EMBL" id="KIL69456.1"/>
    </source>
</evidence>
<dbReference type="OrthoDB" id="10528844at2759"/>
<keyword evidence="3" id="KW-1185">Reference proteome</keyword>
<gene>
    <name evidence="2" type="ORF">M378DRAFT_8102</name>
</gene>
<dbReference type="HOGENOM" id="CLU_2811845_0_0_1"/>
<reference evidence="2 3" key="1">
    <citation type="submission" date="2014-04" db="EMBL/GenBank/DDBJ databases">
        <title>Evolutionary Origins and Diversification of the Mycorrhizal Mutualists.</title>
        <authorList>
            <consortium name="DOE Joint Genome Institute"/>
            <consortium name="Mycorrhizal Genomics Consortium"/>
            <person name="Kohler A."/>
            <person name="Kuo A."/>
            <person name="Nagy L.G."/>
            <person name="Floudas D."/>
            <person name="Copeland A."/>
            <person name="Barry K.W."/>
            <person name="Cichocki N."/>
            <person name="Veneault-Fourrey C."/>
            <person name="LaButti K."/>
            <person name="Lindquist E.A."/>
            <person name="Lipzen A."/>
            <person name="Lundell T."/>
            <person name="Morin E."/>
            <person name="Murat C."/>
            <person name="Riley R."/>
            <person name="Ohm R."/>
            <person name="Sun H."/>
            <person name="Tunlid A."/>
            <person name="Henrissat B."/>
            <person name="Grigoriev I.V."/>
            <person name="Hibbett D.S."/>
            <person name="Martin F."/>
        </authorList>
    </citation>
    <scope>NUCLEOTIDE SEQUENCE [LARGE SCALE GENOMIC DNA]</scope>
    <source>
        <strain evidence="2 3">Koide BX008</strain>
    </source>
</reference>
<organism evidence="2 3">
    <name type="scientific">Amanita muscaria (strain Koide BX008)</name>
    <dbReference type="NCBI Taxonomy" id="946122"/>
    <lineage>
        <taxon>Eukaryota</taxon>
        <taxon>Fungi</taxon>
        <taxon>Dikarya</taxon>
        <taxon>Basidiomycota</taxon>
        <taxon>Agaricomycotina</taxon>
        <taxon>Agaricomycetes</taxon>
        <taxon>Agaricomycetidae</taxon>
        <taxon>Agaricales</taxon>
        <taxon>Pluteineae</taxon>
        <taxon>Amanitaceae</taxon>
        <taxon>Amanita</taxon>
    </lineage>
</organism>
<evidence type="ECO:0000313" key="3">
    <source>
        <dbReference type="Proteomes" id="UP000054549"/>
    </source>
</evidence>
<dbReference type="AlphaFoldDB" id="A0A0C2XJ14"/>
<feature type="compositionally biased region" description="Low complexity" evidence="1">
    <location>
        <begin position="1"/>
        <end position="14"/>
    </location>
</feature>
<proteinExistence type="predicted"/>
<dbReference type="EMBL" id="KN818226">
    <property type="protein sequence ID" value="KIL69456.1"/>
    <property type="molecule type" value="Genomic_DNA"/>
</dbReference>
<sequence>MSSFQDSSSTSSASCNVATQGLFPPRPTLSRRRSGLRLVEGDSSADSTGSHDATQLAYEIMQHKTTM</sequence>